<evidence type="ECO:0008006" key="4">
    <source>
        <dbReference type="Google" id="ProtNLM"/>
    </source>
</evidence>
<evidence type="ECO:0000313" key="2">
    <source>
        <dbReference type="EMBL" id="GBL74312.1"/>
    </source>
</evidence>
<reference evidence="2 3" key="1">
    <citation type="journal article" date="2019" name="Sci. Rep.">
        <title>Orb-weaving spider Araneus ventricosus genome elucidates the spidroin gene catalogue.</title>
        <authorList>
            <person name="Kono N."/>
            <person name="Nakamura H."/>
            <person name="Ohtoshi R."/>
            <person name="Moran D.A.P."/>
            <person name="Shinohara A."/>
            <person name="Yoshida Y."/>
            <person name="Fujiwara M."/>
            <person name="Mori M."/>
            <person name="Tomita M."/>
            <person name="Arakawa K."/>
        </authorList>
    </citation>
    <scope>NUCLEOTIDE SEQUENCE [LARGE SCALE GENOMIC DNA]</scope>
</reference>
<comment type="caution">
    <text evidence="2">The sequence shown here is derived from an EMBL/GenBank/DDBJ whole genome shotgun (WGS) entry which is preliminary data.</text>
</comment>
<feature type="region of interest" description="Disordered" evidence="1">
    <location>
        <begin position="91"/>
        <end position="161"/>
    </location>
</feature>
<sequence>MLQREPSENDSSEQEGNLVDAEAGELEEAFKSLNNKKAPGPDGLQADVIKEVFVTNPQYFHSLFNSCLQVGHFPKKWKKAQVVMFHKPKKINGSLLSPTDLSPGLPRESSRQIGYPETLLSSPQQQSSPRAPVRFHTRQKCPGGNLTSQILDHNSQTPGKA</sequence>
<feature type="region of interest" description="Disordered" evidence="1">
    <location>
        <begin position="1"/>
        <end position="22"/>
    </location>
</feature>
<dbReference type="AlphaFoldDB" id="A0A4Y2A3E9"/>
<accession>A0A4Y2A3E9</accession>
<evidence type="ECO:0000256" key="1">
    <source>
        <dbReference type="SAM" id="MobiDB-lite"/>
    </source>
</evidence>
<gene>
    <name evidence="2" type="ORF">AVEN_235299_1</name>
</gene>
<dbReference type="OrthoDB" id="7431971at2759"/>
<dbReference type="Proteomes" id="UP000499080">
    <property type="component" value="Unassembled WGS sequence"/>
</dbReference>
<evidence type="ECO:0000313" key="3">
    <source>
        <dbReference type="Proteomes" id="UP000499080"/>
    </source>
</evidence>
<protein>
    <recommendedName>
        <fullName evidence="4">Reverse transcriptase domain-containing protein</fullName>
    </recommendedName>
</protein>
<name>A0A4Y2A3E9_ARAVE</name>
<dbReference type="EMBL" id="BGPR01000005">
    <property type="protein sequence ID" value="GBL74312.1"/>
    <property type="molecule type" value="Genomic_DNA"/>
</dbReference>
<proteinExistence type="predicted"/>
<keyword evidence="3" id="KW-1185">Reference proteome</keyword>
<organism evidence="2 3">
    <name type="scientific">Araneus ventricosus</name>
    <name type="common">Orbweaver spider</name>
    <name type="synonym">Epeira ventricosa</name>
    <dbReference type="NCBI Taxonomy" id="182803"/>
    <lineage>
        <taxon>Eukaryota</taxon>
        <taxon>Metazoa</taxon>
        <taxon>Ecdysozoa</taxon>
        <taxon>Arthropoda</taxon>
        <taxon>Chelicerata</taxon>
        <taxon>Arachnida</taxon>
        <taxon>Araneae</taxon>
        <taxon>Araneomorphae</taxon>
        <taxon>Entelegynae</taxon>
        <taxon>Araneoidea</taxon>
        <taxon>Araneidae</taxon>
        <taxon>Araneus</taxon>
    </lineage>
</organism>
<feature type="compositionally biased region" description="Polar residues" evidence="1">
    <location>
        <begin position="145"/>
        <end position="161"/>
    </location>
</feature>
<dbReference type="PANTHER" id="PTHR19446">
    <property type="entry name" value="REVERSE TRANSCRIPTASES"/>
    <property type="match status" value="1"/>
</dbReference>